<evidence type="ECO:0000313" key="1">
    <source>
        <dbReference type="EMBL" id="GFX86992.1"/>
    </source>
</evidence>
<name>A0A8X6R6Z5_TRICX</name>
<organism evidence="1 2">
    <name type="scientific">Trichonephila clavipes</name>
    <name type="common">Golden silk orbweaver</name>
    <name type="synonym">Nephila clavipes</name>
    <dbReference type="NCBI Taxonomy" id="2585209"/>
    <lineage>
        <taxon>Eukaryota</taxon>
        <taxon>Metazoa</taxon>
        <taxon>Ecdysozoa</taxon>
        <taxon>Arthropoda</taxon>
        <taxon>Chelicerata</taxon>
        <taxon>Arachnida</taxon>
        <taxon>Araneae</taxon>
        <taxon>Araneomorphae</taxon>
        <taxon>Entelegynae</taxon>
        <taxon>Araneoidea</taxon>
        <taxon>Nephilidae</taxon>
        <taxon>Trichonephila</taxon>
    </lineage>
</organism>
<keyword evidence="2" id="KW-1185">Reference proteome</keyword>
<protein>
    <submittedName>
        <fullName evidence="1">Uncharacterized protein</fullName>
    </submittedName>
</protein>
<dbReference type="Proteomes" id="UP000887159">
    <property type="component" value="Unassembled WGS sequence"/>
</dbReference>
<reference evidence="1" key="1">
    <citation type="submission" date="2020-08" db="EMBL/GenBank/DDBJ databases">
        <title>Multicomponent nature underlies the extraordinary mechanical properties of spider dragline silk.</title>
        <authorList>
            <person name="Kono N."/>
            <person name="Nakamura H."/>
            <person name="Mori M."/>
            <person name="Yoshida Y."/>
            <person name="Ohtoshi R."/>
            <person name="Malay A.D."/>
            <person name="Moran D.A.P."/>
            <person name="Tomita M."/>
            <person name="Numata K."/>
            <person name="Arakawa K."/>
        </authorList>
    </citation>
    <scope>NUCLEOTIDE SEQUENCE</scope>
</reference>
<proteinExistence type="predicted"/>
<evidence type="ECO:0000313" key="2">
    <source>
        <dbReference type="Proteomes" id="UP000887159"/>
    </source>
</evidence>
<accession>A0A8X6R6Z5</accession>
<gene>
    <name evidence="1" type="ORF">TNCV_4904361</name>
</gene>
<sequence length="54" mass="6148">MAETWDQQVLNKLHSIHPSTSHWAALPVRRHDVHLTRLRIGHTLVLHAQVPSVG</sequence>
<comment type="caution">
    <text evidence="1">The sequence shown here is derived from an EMBL/GenBank/DDBJ whole genome shotgun (WGS) entry which is preliminary data.</text>
</comment>
<feature type="non-terminal residue" evidence="1">
    <location>
        <position position="54"/>
    </location>
</feature>
<dbReference type="AlphaFoldDB" id="A0A8X6R6Z5"/>
<dbReference type="EMBL" id="BMAU01021020">
    <property type="protein sequence ID" value="GFX86992.1"/>
    <property type="molecule type" value="Genomic_DNA"/>
</dbReference>